<sequence length="121" mass="13463">MNVAKTHTICKEGKEVKENESLQFEIGFTADYTDGDEGGWSFGVSNWTKGKSFEVEIFLNSTTTQNNLNVVVIDEKGYKTCTVGGDVKKYYSGHVQITIMGKTIFICRFPGCDDMKLVISV</sequence>
<reference evidence="2" key="1">
    <citation type="journal article" date="2023" name="Plant J.">
        <title>Genome sequences and population genomics provide insights into the demographic history, inbreeding, and mutation load of two 'living fossil' tree species of Dipteronia.</title>
        <authorList>
            <person name="Feng Y."/>
            <person name="Comes H.P."/>
            <person name="Chen J."/>
            <person name="Zhu S."/>
            <person name="Lu R."/>
            <person name="Zhang X."/>
            <person name="Li P."/>
            <person name="Qiu J."/>
            <person name="Olsen K.M."/>
            <person name="Qiu Y."/>
        </authorList>
    </citation>
    <scope>NUCLEOTIDE SEQUENCE</scope>
    <source>
        <strain evidence="2">KIB01</strain>
    </source>
</reference>
<dbReference type="AlphaFoldDB" id="A0AAD9TL09"/>
<dbReference type="SUPFAM" id="SSF49503">
    <property type="entry name" value="Cupredoxins"/>
    <property type="match status" value="1"/>
</dbReference>
<accession>A0AAD9TL09</accession>
<evidence type="ECO:0000259" key="1">
    <source>
        <dbReference type="Pfam" id="PF02298"/>
    </source>
</evidence>
<dbReference type="InterPro" id="IPR003245">
    <property type="entry name" value="Phytocyanin_dom"/>
</dbReference>
<evidence type="ECO:0000313" key="2">
    <source>
        <dbReference type="EMBL" id="KAK2637549.1"/>
    </source>
</evidence>
<organism evidence="2 3">
    <name type="scientific">Dipteronia dyeriana</name>
    <dbReference type="NCBI Taxonomy" id="168575"/>
    <lineage>
        <taxon>Eukaryota</taxon>
        <taxon>Viridiplantae</taxon>
        <taxon>Streptophyta</taxon>
        <taxon>Embryophyta</taxon>
        <taxon>Tracheophyta</taxon>
        <taxon>Spermatophyta</taxon>
        <taxon>Magnoliopsida</taxon>
        <taxon>eudicotyledons</taxon>
        <taxon>Gunneridae</taxon>
        <taxon>Pentapetalae</taxon>
        <taxon>rosids</taxon>
        <taxon>malvids</taxon>
        <taxon>Sapindales</taxon>
        <taxon>Sapindaceae</taxon>
        <taxon>Hippocastanoideae</taxon>
        <taxon>Acereae</taxon>
        <taxon>Dipteronia</taxon>
    </lineage>
</organism>
<evidence type="ECO:0000313" key="3">
    <source>
        <dbReference type="Proteomes" id="UP001280121"/>
    </source>
</evidence>
<dbReference type="EMBL" id="JANJYI010000009">
    <property type="protein sequence ID" value="KAK2637549.1"/>
    <property type="molecule type" value="Genomic_DNA"/>
</dbReference>
<feature type="domain" description="Phytocyanin" evidence="1">
    <location>
        <begin position="45"/>
        <end position="111"/>
    </location>
</feature>
<name>A0AAD9TL09_9ROSI</name>
<dbReference type="GO" id="GO:0009055">
    <property type="term" value="F:electron transfer activity"/>
    <property type="evidence" value="ECO:0007669"/>
    <property type="project" value="InterPro"/>
</dbReference>
<dbReference type="InterPro" id="IPR008972">
    <property type="entry name" value="Cupredoxin"/>
</dbReference>
<dbReference type="Gene3D" id="2.60.40.420">
    <property type="entry name" value="Cupredoxins - blue copper proteins"/>
    <property type="match status" value="1"/>
</dbReference>
<dbReference type="Proteomes" id="UP001280121">
    <property type="component" value="Unassembled WGS sequence"/>
</dbReference>
<dbReference type="Pfam" id="PF02298">
    <property type="entry name" value="Cu_bind_like"/>
    <property type="match status" value="1"/>
</dbReference>
<protein>
    <recommendedName>
        <fullName evidence="1">Phytocyanin domain-containing protein</fullName>
    </recommendedName>
</protein>
<keyword evidence="3" id="KW-1185">Reference proteome</keyword>
<proteinExistence type="predicted"/>
<gene>
    <name evidence="2" type="ORF">Ddye_032341</name>
</gene>
<comment type="caution">
    <text evidence="2">The sequence shown here is derived from an EMBL/GenBank/DDBJ whole genome shotgun (WGS) entry which is preliminary data.</text>
</comment>